<keyword evidence="2" id="KW-1185">Reference proteome</keyword>
<organism evidence="1 2">
    <name type="scientific">Glossina brevipalpis</name>
    <dbReference type="NCBI Taxonomy" id="37001"/>
    <lineage>
        <taxon>Eukaryota</taxon>
        <taxon>Metazoa</taxon>
        <taxon>Ecdysozoa</taxon>
        <taxon>Arthropoda</taxon>
        <taxon>Hexapoda</taxon>
        <taxon>Insecta</taxon>
        <taxon>Pterygota</taxon>
        <taxon>Neoptera</taxon>
        <taxon>Endopterygota</taxon>
        <taxon>Diptera</taxon>
        <taxon>Brachycera</taxon>
        <taxon>Muscomorpha</taxon>
        <taxon>Hippoboscoidea</taxon>
        <taxon>Glossinidae</taxon>
        <taxon>Glossina</taxon>
    </lineage>
</organism>
<reference evidence="1" key="2">
    <citation type="submission" date="2020-05" db="UniProtKB">
        <authorList>
            <consortium name="EnsemblMetazoa"/>
        </authorList>
    </citation>
    <scope>IDENTIFICATION</scope>
    <source>
        <strain evidence="1">IAEA</strain>
    </source>
</reference>
<evidence type="ECO:0000313" key="2">
    <source>
        <dbReference type="Proteomes" id="UP000091820"/>
    </source>
</evidence>
<dbReference type="EnsemblMetazoa" id="GBRI005550-RA">
    <property type="protein sequence ID" value="GBRI005550-PA"/>
    <property type="gene ID" value="GBRI005550"/>
</dbReference>
<protein>
    <submittedName>
        <fullName evidence="1">Uncharacterized protein</fullName>
    </submittedName>
</protein>
<dbReference type="AlphaFoldDB" id="A0A1A9W409"/>
<proteinExistence type="predicted"/>
<accession>A0A1A9W409</accession>
<evidence type="ECO:0000313" key="1">
    <source>
        <dbReference type="EnsemblMetazoa" id="GBRI005550-PA"/>
    </source>
</evidence>
<name>A0A1A9W409_9MUSC</name>
<dbReference type="VEuPathDB" id="VectorBase:GBRI005550"/>
<sequence>MPPKSDKGKVSGADANVYVASSEHEVLMARPRGVPKSMSSVSASKRKVGVPKIMVTPDCSGPKAIRAVAAPEASAAPASLVGHMSLASDSVVKMKAVAGRLQKLVLKAEIMALPGASKVLGLANEHEAVLFGLMQENSCLRGRIEGFEA</sequence>
<dbReference type="Proteomes" id="UP000091820">
    <property type="component" value="Unassembled WGS sequence"/>
</dbReference>
<reference evidence="2" key="1">
    <citation type="submission" date="2014-03" db="EMBL/GenBank/DDBJ databases">
        <authorList>
            <person name="Aksoy S."/>
            <person name="Warren W."/>
            <person name="Wilson R.K."/>
        </authorList>
    </citation>
    <scope>NUCLEOTIDE SEQUENCE [LARGE SCALE GENOMIC DNA]</scope>
    <source>
        <strain evidence="2">IAEA</strain>
    </source>
</reference>